<dbReference type="InterPro" id="IPR043154">
    <property type="entry name" value="Sec-1-like_dom1"/>
</dbReference>
<keyword evidence="7" id="KW-1185">Reference proteome</keyword>
<keyword evidence="4" id="KW-0653">Protein transport</keyword>
<reference evidence="7" key="1">
    <citation type="journal article" date="2023" name="Proc. Natl. Acad. Sci. U.S.A.">
        <title>Genomic and structural basis for evolution of tropane alkaloid biosynthesis.</title>
        <authorList>
            <person name="Wanga Y.-J."/>
            <person name="Taina T."/>
            <person name="Yua J.-Y."/>
            <person name="Lia J."/>
            <person name="Xua B."/>
            <person name="Chenc J."/>
            <person name="D'Auriad J.C."/>
            <person name="Huanga J.-P."/>
            <person name="Huanga S.-X."/>
        </authorList>
    </citation>
    <scope>NUCLEOTIDE SEQUENCE [LARGE SCALE GENOMIC DNA]</scope>
    <source>
        <strain evidence="7">cv. KIB-2019</strain>
    </source>
</reference>
<proteinExistence type="inferred from homology"/>
<accession>A0A9Q1L833</accession>
<dbReference type="EMBL" id="JAJAGQ010000021">
    <property type="protein sequence ID" value="KAJ8531233.1"/>
    <property type="molecule type" value="Genomic_DNA"/>
</dbReference>
<keyword evidence="3" id="KW-0813">Transport</keyword>
<dbReference type="GO" id="GO:0098588">
    <property type="term" value="C:bounding membrane of organelle"/>
    <property type="evidence" value="ECO:0007669"/>
    <property type="project" value="UniProtKB-ARBA"/>
</dbReference>
<evidence type="ECO:0000256" key="3">
    <source>
        <dbReference type="ARBA" id="ARBA00022448"/>
    </source>
</evidence>
<dbReference type="Proteomes" id="UP001152561">
    <property type="component" value="Unassembled WGS sequence"/>
</dbReference>
<dbReference type="GO" id="GO:0006886">
    <property type="term" value="P:intracellular protein transport"/>
    <property type="evidence" value="ECO:0007669"/>
    <property type="project" value="UniProtKB-ARBA"/>
</dbReference>
<organism evidence="6 7">
    <name type="scientific">Anisodus acutangulus</name>
    <dbReference type="NCBI Taxonomy" id="402998"/>
    <lineage>
        <taxon>Eukaryota</taxon>
        <taxon>Viridiplantae</taxon>
        <taxon>Streptophyta</taxon>
        <taxon>Embryophyta</taxon>
        <taxon>Tracheophyta</taxon>
        <taxon>Spermatophyta</taxon>
        <taxon>Magnoliopsida</taxon>
        <taxon>eudicotyledons</taxon>
        <taxon>Gunneridae</taxon>
        <taxon>Pentapetalae</taxon>
        <taxon>asterids</taxon>
        <taxon>lamiids</taxon>
        <taxon>Solanales</taxon>
        <taxon>Solanaceae</taxon>
        <taxon>Solanoideae</taxon>
        <taxon>Hyoscyameae</taxon>
        <taxon>Anisodus</taxon>
    </lineage>
</organism>
<protein>
    <recommendedName>
        <fullName evidence="8">Vacuolar protein sorting 45</fullName>
    </recommendedName>
</protein>
<dbReference type="InterPro" id="IPR043127">
    <property type="entry name" value="Sec-1-like_dom3a"/>
</dbReference>
<dbReference type="GO" id="GO:0016192">
    <property type="term" value="P:vesicle-mediated transport"/>
    <property type="evidence" value="ECO:0007669"/>
    <property type="project" value="InterPro"/>
</dbReference>
<dbReference type="PANTHER" id="PTHR11679">
    <property type="entry name" value="VESICLE PROTEIN SORTING-ASSOCIATED"/>
    <property type="match status" value="1"/>
</dbReference>
<dbReference type="Pfam" id="PF00995">
    <property type="entry name" value="Sec1"/>
    <property type="match status" value="1"/>
</dbReference>
<evidence type="ECO:0000313" key="7">
    <source>
        <dbReference type="Proteomes" id="UP001152561"/>
    </source>
</evidence>
<evidence type="ECO:0008006" key="8">
    <source>
        <dbReference type="Google" id="ProtNLM"/>
    </source>
</evidence>
<dbReference type="InterPro" id="IPR001619">
    <property type="entry name" value="Sec1-like"/>
</dbReference>
<dbReference type="GO" id="GO:0031338">
    <property type="term" value="P:regulation of vesicle fusion"/>
    <property type="evidence" value="ECO:0007669"/>
    <property type="project" value="UniProtKB-ARBA"/>
</dbReference>
<dbReference type="Gene3D" id="3.90.830.10">
    <property type="entry name" value="Syntaxin Binding Protein 1, Chain A, domain 2"/>
    <property type="match status" value="1"/>
</dbReference>
<dbReference type="Gene3D" id="1.25.40.60">
    <property type="match status" value="1"/>
</dbReference>
<dbReference type="SUPFAM" id="SSF56815">
    <property type="entry name" value="Sec1/munc18-like (SM) proteins"/>
    <property type="match status" value="1"/>
</dbReference>
<evidence type="ECO:0000256" key="2">
    <source>
        <dbReference type="ARBA" id="ARBA00009884"/>
    </source>
</evidence>
<dbReference type="PIRSF" id="PIRSF005715">
    <property type="entry name" value="VPS45_Sec1"/>
    <property type="match status" value="1"/>
</dbReference>
<dbReference type="Gene3D" id="3.40.50.2060">
    <property type="match status" value="1"/>
</dbReference>
<dbReference type="InterPro" id="IPR027482">
    <property type="entry name" value="Sec1-like_dom2"/>
</dbReference>
<evidence type="ECO:0000256" key="5">
    <source>
        <dbReference type="ARBA" id="ARBA00023136"/>
    </source>
</evidence>
<gene>
    <name evidence="6" type="ORF">K7X08_026667</name>
</gene>
<comment type="subcellular location">
    <subcellularLocation>
        <location evidence="1">Endomembrane system</location>
        <topology evidence="1">Peripheral membrane protein</topology>
    </subcellularLocation>
</comment>
<name>A0A9Q1L833_9SOLA</name>
<dbReference type="GO" id="GO:0005794">
    <property type="term" value="C:Golgi apparatus"/>
    <property type="evidence" value="ECO:0007669"/>
    <property type="project" value="UniProtKB-ARBA"/>
</dbReference>
<sequence length="568" mass="65006">MVVVAAVRDYINRMLQDISGMKVLILDSSTVSSVSVVYSQSELLKKEVFLVELVDSISMSKESMSHLKAVYFLRPTSENIQHMRCQLAKPRFGEYHLFFSNILKDTQLHMLADSDEHEVVQQLQEFYADFVALDPYHFTLNMASNHMYMLPAVVDPSGLQQFCDRVVDEISAIFLALKRRPIIRYSKTSDIAKRIAHEASKLMYQQESGLFDFRRTEVSPLFLIIDRRDDPVTPLLNQWTFQAMVHELIGIQDNKVNLKNVSKLPKDQQEVVLSSEQDAFFKANMYENFGDIGMNIKKMVDDFQQVAKSNQNIQTIEDMAKFVDNYPEYRKMQGNVSKHVTLVTEMSKIVEERKLMLVSQTEQELACNGGQGAAFEAVTNLLNNDNISDVDRLRLVMLYALRYAKESPVQFMQLFNKLASRSTKYKPGLVQFLLKQAGVDKRTGDLYGNRGLLNIARNMARGLKGVENVYTQHQPLLFQTMENITRGRLRDVDYPYVGNHFQQARPQEVVIFIVGGTTYEESRSVALQNSTNSGIRFILGGSALLNSKRFLKDLEEAQRITRISTNML</sequence>
<evidence type="ECO:0000256" key="1">
    <source>
        <dbReference type="ARBA" id="ARBA00004184"/>
    </source>
</evidence>
<comment type="caution">
    <text evidence="6">The sequence shown here is derived from an EMBL/GenBank/DDBJ whole genome shotgun (WGS) entry which is preliminary data.</text>
</comment>
<dbReference type="GO" id="GO:0031201">
    <property type="term" value="C:SNARE complex"/>
    <property type="evidence" value="ECO:0007669"/>
    <property type="project" value="UniProtKB-ARBA"/>
</dbReference>
<evidence type="ECO:0000256" key="4">
    <source>
        <dbReference type="ARBA" id="ARBA00022927"/>
    </source>
</evidence>
<evidence type="ECO:0000313" key="6">
    <source>
        <dbReference type="EMBL" id="KAJ8531233.1"/>
    </source>
</evidence>
<dbReference type="OrthoDB" id="10266265at2759"/>
<comment type="similarity">
    <text evidence="2">Belongs to the STXBP/unc-18/SEC1 family.</text>
</comment>
<dbReference type="FunFam" id="3.40.50.2060:FF:000007">
    <property type="entry name" value="Vacuolar sorting protein"/>
    <property type="match status" value="1"/>
</dbReference>
<dbReference type="InterPro" id="IPR036045">
    <property type="entry name" value="Sec1-like_sf"/>
</dbReference>
<keyword evidence="5" id="KW-0472">Membrane</keyword>
<dbReference type="Gene3D" id="3.40.50.1910">
    <property type="match status" value="1"/>
</dbReference>
<dbReference type="AlphaFoldDB" id="A0A9Q1L833"/>